<accession>A0AAP5I5I3</accession>
<dbReference type="InterPro" id="IPR045584">
    <property type="entry name" value="Pilin-like"/>
</dbReference>
<reference evidence="3" key="1">
    <citation type="journal article" date="2021" name="Science">
        <title>Hunting the eagle killer: A cyanobacterial neurotoxin causes vacuolar myelinopathy.</title>
        <authorList>
            <person name="Breinlinger S."/>
            <person name="Phillips T.J."/>
            <person name="Haram B.N."/>
            <person name="Mares J."/>
            <person name="Martinez Yerena J.A."/>
            <person name="Hrouzek P."/>
            <person name="Sobotka R."/>
            <person name="Henderson W.M."/>
            <person name="Schmieder P."/>
            <person name="Williams S.M."/>
            <person name="Lauderdale J.D."/>
            <person name="Wilde H.D."/>
            <person name="Gerrin W."/>
            <person name="Kust A."/>
            <person name="Washington J.W."/>
            <person name="Wagner C."/>
            <person name="Geier B."/>
            <person name="Liebeke M."/>
            <person name="Enke H."/>
            <person name="Niedermeyer T.H.J."/>
            <person name="Wilde S.B."/>
        </authorList>
    </citation>
    <scope>NUCLEOTIDE SEQUENCE [LARGE SCALE GENOMIC DNA]</scope>
    <source>
        <strain evidence="3">Thurmond2011</strain>
    </source>
</reference>
<keyword evidence="3" id="KW-1185">Reference proteome</keyword>
<organism evidence="2 3">
    <name type="scientific">Aetokthonos hydrillicola Thurmond2011</name>
    <dbReference type="NCBI Taxonomy" id="2712845"/>
    <lineage>
        <taxon>Bacteria</taxon>
        <taxon>Bacillati</taxon>
        <taxon>Cyanobacteriota</taxon>
        <taxon>Cyanophyceae</taxon>
        <taxon>Nostocales</taxon>
        <taxon>Hapalosiphonaceae</taxon>
        <taxon>Aetokthonos</taxon>
    </lineage>
</organism>
<evidence type="ECO:0000313" key="3">
    <source>
        <dbReference type="Proteomes" id="UP000667802"/>
    </source>
</evidence>
<sequence length="195" mass="21081">MNKQLNRGNRVERFFGGAPYVQLFLKDSEAGFSLIELLTVLALLAVLAAIAVPGWLGFMNRQRLTTAKRQAVALIRDAQANARRAKTSWQVCLSDNGTQVLSYVGPVPSTNDCQGANNEALIGQGSSDIKFQFTPTGSSTSTTSYRLQFNYDGSIADTSQLGKITFMPRSKGNYKACVSVDTLLGATRADQNACN</sequence>
<evidence type="ECO:0000313" key="2">
    <source>
        <dbReference type="EMBL" id="MDR9895109.1"/>
    </source>
</evidence>
<dbReference type="EMBL" id="JAALHA020000004">
    <property type="protein sequence ID" value="MDR9895109.1"/>
    <property type="molecule type" value="Genomic_DNA"/>
</dbReference>
<dbReference type="RefSeq" id="WP_208338613.1">
    <property type="nucleotide sequence ID" value="NZ_CAWQFN010000191.1"/>
</dbReference>
<dbReference type="AlphaFoldDB" id="A0AAP5I5I3"/>
<dbReference type="PROSITE" id="PS00409">
    <property type="entry name" value="PROKAR_NTER_METHYL"/>
    <property type="match status" value="1"/>
</dbReference>
<proteinExistence type="predicted"/>
<keyword evidence="1" id="KW-1133">Transmembrane helix</keyword>
<evidence type="ECO:0000256" key="1">
    <source>
        <dbReference type="SAM" id="Phobius"/>
    </source>
</evidence>
<gene>
    <name evidence="2" type="ORF">G7B40_011105</name>
</gene>
<dbReference type="Gene3D" id="3.30.700.10">
    <property type="entry name" value="Glycoprotein, Type 4 Pilin"/>
    <property type="match status" value="1"/>
</dbReference>
<keyword evidence="1" id="KW-0472">Membrane</keyword>
<protein>
    <submittedName>
        <fullName evidence="2">Prepilin-type N-terminal cleavage/methylation domain-containing protein</fullName>
    </submittedName>
</protein>
<dbReference type="InterPro" id="IPR012902">
    <property type="entry name" value="N_methyl_site"/>
</dbReference>
<dbReference type="Proteomes" id="UP000667802">
    <property type="component" value="Unassembled WGS sequence"/>
</dbReference>
<name>A0AAP5I5I3_9CYAN</name>
<keyword evidence="1" id="KW-0812">Transmembrane</keyword>
<comment type="caution">
    <text evidence="2">The sequence shown here is derived from an EMBL/GenBank/DDBJ whole genome shotgun (WGS) entry which is preliminary data.</text>
</comment>
<dbReference type="SUPFAM" id="SSF54523">
    <property type="entry name" value="Pili subunits"/>
    <property type="match status" value="1"/>
</dbReference>
<feature type="transmembrane region" description="Helical" evidence="1">
    <location>
        <begin position="34"/>
        <end position="58"/>
    </location>
</feature>
<dbReference type="NCBIfam" id="TIGR02532">
    <property type="entry name" value="IV_pilin_GFxxxE"/>
    <property type="match status" value="1"/>
</dbReference>
<dbReference type="Pfam" id="PF07963">
    <property type="entry name" value="N_methyl"/>
    <property type="match status" value="1"/>
</dbReference>